<comment type="similarity">
    <text evidence="2">Belongs to the ADIPOR family.</text>
</comment>
<keyword evidence="10" id="KW-1185">Reference proteome</keyword>
<dbReference type="PANTHER" id="PTHR20855:SF138">
    <property type="entry name" value="PROGESTIN AND ADIPOQ RECEPTOR FAMILY MEMBER 4"/>
    <property type="match status" value="1"/>
</dbReference>
<dbReference type="PANTHER" id="PTHR20855">
    <property type="entry name" value="ADIPOR/PROGESTIN RECEPTOR-RELATED"/>
    <property type="match status" value="1"/>
</dbReference>
<organism evidence="9 10">
    <name type="scientific">Knipowitschia caucasica</name>
    <name type="common">Caucasian dwarf goby</name>
    <name type="synonym">Pomatoschistus caucasicus</name>
    <dbReference type="NCBI Taxonomy" id="637954"/>
    <lineage>
        <taxon>Eukaryota</taxon>
        <taxon>Metazoa</taxon>
        <taxon>Chordata</taxon>
        <taxon>Craniata</taxon>
        <taxon>Vertebrata</taxon>
        <taxon>Euteleostomi</taxon>
        <taxon>Actinopterygii</taxon>
        <taxon>Neopterygii</taxon>
        <taxon>Teleostei</taxon>
        <taxon>Neoteleostei</taxon>
        <taxon>Acanthomorphata</taxon>
        <taxon>Gobiaria</taxon>
        <taxon>Gobiiformes</taxon>
        <taxon>Gobioidei</taxon>
        <taxon>Gobiidae</taxon>
        <taxon>Gobiinae</taxon>
        <taxon>Knipowitschia</taxon>
    </lineage>
</organism>
<reference evidence="9 10" key="1">
    <citation type="submission" date="2024-04" db="EMBL/GenBank/DDBJ databases">
        <authorList>
            <person name="Waldvogel A.-M."/>
            <person name="Schoenle A."/>
        </authorList>
    </citation>
    <scope>NUCLEOTIDE SEQUENCE [LARGE SCALE GENOMIC DNA]</scope>
</reference>
<feature type="transmembrane region" description="Helical" evidence="8">
    <location>
        <begin position="458"/>
        <end position="477"/>
    </location>
</feature>
<feature type="transmembrane region" description="Helical" evidence="8">
    <location>
        <begin position="337"/>
        <end position="357"/>
    </location>
</feature>
<gene>
    <name evidence="9" type="ORF">KC01_LOCUS27692</name>
</gene>
<dbReference type="InterPro" id="IPR004254">
    <property type="entry name" value="AdipoR/HlyIII-related"/>
</dbReference>
<evidence type="ECO:0000256" key="2">
    <source>
        <dbReference type="ARBA" id="ARBA00007018"/>
    </source>
</evidence>
<feature type="binding site" evidence="6">
    <location>
        <position position="528"/>
    </location>
    <ligand>
        <name>Zn(2+)</name>
        <dbReference type="ChEBI" id="CHEBI:29105"/>
    </ligand>
</feature>
<feature type="transmembrane region" description="Helical" evidence="8">
    <location>
        <begin position="433"/>
        <end position="452"/>
    </location>
</feature>
<evidence type="ECO:0008006" key="11">
    <source>
        <dbReference type="Google" id="ProtNLM"/>
    </source>
</evidence>
<dbReference type="Pfam" id="PF03006">
    <property type="entry name" value="HlyIII"/>
    <property type="match status" value="1"/>
</dbReference>
<evidence type="ECO:0000256" key="1">
    <source>
        <dbReference type="ARBA" id="ARBA00004141"/>
    </source>
</evidence>
<evidence type="ECO:0000313" key="10">
    <source>
        <dbReference type="Proteomes" id="UP001497482"/>
    </source>
</evidence>
<comment type="subcellular location">
    <subcellularLocation>
        <location evidence="1">Membrane</location>
        <topology evidence="1">Multi-pass membrane protein</topology>
    </subcellularLocation>
</comment>
<feature type="transmembrane region" description="Helical" evidence="8">
    <location>
        <begin position="404"/>
        <end position="426"/>
    </location>
</feature>
<name>A0AAV2LAL9_KNICA</name>
<dbReference type="GO" id="GO:0016020">
    <property type="term" value="C:membrane"/>
    <property type="evidence" value="ECO:0007669"/>
    <property type="project" value="UniProtKB-SubCell"/>
</dbReference>
<evidence type="ECO:0000256" key="5">
    <source>
        <dbReference type="ARBA" id="ARBA00023136"/>
    </source>
</evidence>
<keyword evidence="5 8" id="KW-0472">Membrane</keyword>
<dbReference type="GO" id="GO:0046872">
    <property type="term" value="F:metal ion binding"/>
    <property type="evidence" value="ECO:0007669"/>
    <property type="project" value="UniProtKB-KW"/>
</dbReference>
<evidence type="ECO:0000256" key="4">
    <source>
        <dbReference type="ARBA" id="ARBA00022989"/>
    </source>
</evidence>
<keyword evidence="6" id="KW-0479">Metal-binding</keyword>
<evidence type="ECO:0000256" key="3">
    <source>
        <dbReference type="ARBA" id="ARBA00022692"/>
    </source>
</evidence>
<dbReference type="Proteomes" id="UP001497482">
    <property type="component" value="Chromosome 23"/>
</dbReference>
<keyword evidence="3 8" id="KW-0812">Transmembrane</keyword>
<dbReference type="EMBL" id="OZ035845">
    <property type="protein sequence ID" value="CAL1599417.1"/>
    <property type="molecule type" value="Genomic_DNA"/>
</dbReference>
<dbReference type="GO" id="GO:0038023">
    <property type="term" value="F:signaling receptor activity"/>
    <property type="evidence" value="ECO:0007669"/>
    <property type="project" value="TreeGrafter"/>
</dbReference>
<evidence type="ECO:0000256" key="7">
    <source>
        <dbReference type="SAM" id="MobiDB-lite"/>
    </source>
</evidence>
<feature type="region of interest" description="Disordered" evidence="7">
    <location>
        <begin position="248"/>
        <end position="273"/>
    </location>
</feature>
<accession>A0AAV2LAL9</accession>
<protein>
    <recommendedName>
        <fullName evidence="11">Progestin and adipoQ receptor family member 4</fullName>
    </recommendedName>
</protein>
<proteinExistence type="inferred from homology"/>
<feature type="transmembrane region" description="Helical" evidence="8">
    <location>
        <begin position="526"/>
        <end position="543"/>
    </location>
</feature>
<keyword evidence="6" id="KW-0862">Zinc</keyword>
<feature type="region of interest" description="Disordered" evidence="7">
    <location>
        <begin position="17"/>
        <end position="50"/>
    </location>
</feature>
<sequence length="557" mass="59285">MGAPNGQWMKIPRPEYGAFAGAGASPHTKGLQGQGVPSVQGKSGGAKPRPYTGEVPGGVDGMNRFQPQAAGYLPNPKMAGAYGGMGGFPFGAQNAKYGIGGLQFGGVNSNSGPNGAGNYGNGGGGSYGPATGAKYGSTNGQQPLGGTDNTQGYGRMPYEIQTAGQNPNAKSNAKYGSAFHPEPAAMGHGGKAPGQYGNNVGYISGQVQPDAVALPAASSPASPVLYASAAPYLPVDAAVTYGAATKGPVDSAPVTESQGAARGPEQTDDVQQMPQQIQIQQQLKLHFHPQGPRLLELAKTPSHLQFNKFVLTGYRPVSTAQECLRSLFYMHNELGNIYTHGIPFFLFLVLLPFSIPWMEVDSTWLCVAHYLACLSPTVGSVLYHVFMNHVGGEHVYDTLLSLDMFGVCLVNTLGALPIIHITLLCFPGLQRAALLVYVLLSSYGIYCATTARTNVLRLRAFVWQGLFRFSLFLFRVFGSGVGSPNSLRLFVIMDSLAVLGGVVNIVQIPERFSPGLFDNWGNSHQIMHIMVICSIIYLHWGTLEDLAWIKSYQCPTE</sequence>
<dbReference type="AlphaFoldDB" id="A0AAV2LAL9"/>
<feature type="transmembrane region" description="Helical" evidence="8">
    <location>
        <begin position="364"/>
        <end position="384"/>
    </location>
</feature>
<keyword evidence="4 8" id="KW-1133">Transmembrane helix</keyword>
<evidence type="ECO:0000256" key="6">
    <source>
        <dbReference type="PIRSR" id="PIRSR604254-1"/>
    </source>
</evidence>
<feature type="transmembrane region" description="Helical" evidence="8">
    <location>
        <begin position="489"/>
        <end position="506"/>
    </location>
</feature>
<feature type="binding site" evidence="6">
    <location>
        <position position="384"/>
    </location>
    <ligand>
        <name>Zn(2+)</name>
        <dbReference type="ChEBI" id="CHEBI:29105"/>
    </ligand>
</feature>
<feature type="binding site" evidence="6">
    <location>
        <position position="524"/>
    </location>
    <ligand>
        <name>Zn(2+)</name>
        <dbReference type="ChEBI" id="CHEBI:29105"/>
    </ligand>
</feature>
<evidence type="ECO:0000313" key="9">
    <source>
        <dbReference type="EMBL" id="CAL1599417.1"/>
    </source>
</evidence>
<evidence type="ECO:0000256" key="8">
    <source>
        <dbReference type="SAM" id="Phobius"/>
    </source>
</evidence>